<organism evidence="2 3">
    <name type="scientific">Nocardioides agri</name>
    <dbReference type="NCBI Taxonomy" id="2682843"/>
    <lineage>
        <taxon>Bacteria</taxon>
        <taxon>Bacillati</taxon>
        <taxon>Actinomycetota</taxon>
        <taxon>Actinomycetes</taxon>
        <taxon>Propionibacteriales</taxon>
        <taxon>Nocardioidaceae</taxon>
        <taxon>Nocardioides</taxon>
    </lineage>
</organism>
<feature type="transmembrane region" description="Helical" evidence="1">
    <location>
        <begin position="12"/>
        <end position="40"/>
    </location>
</feature>
<sequence length="169" mass="19461">MNPPDLDPSDSSWWWLYGLDGIIGGVIAGLVAAVAVLATLRHERRMSDLQHARQVASRLLAAAWTAQDRNEDPQQMMLLGIVELVGLSRRRWPELSDELEQLVTRTDIDDRETGREVTVLLLHWTSSPHELERNWRRSLIRQLRRARTWVLEKRWGSPNDAADPPSERD</sequence>
<keyword evidence="1" id="KW-1133">Transmembrane helix</keyword>
<reference evidence="2 3" key="1">
    <citation type="submission" date="2019-12" db="EMBL/GenBank/DDBJ databases">
        <authorList>
            <person name="Huq M.A."/>
        </authorList>
    </citation>
    <scope>NUCLEOTIDE SEQUENCE [LARGE SCALE GENOMIC DNA]</scope>
    <source>
        <strain evidence="2 3">MAH-18</strain>
    </source>
</reference>
<keyword evidence="1" id="KW-0472">Membrane</keyword>
<comment type="caution">
    <text evidence="2">The sequence shown here is derived from an EMBL/GenBank/DDBJ whole genome shotgun (WGS) entry which is preliminary data.</text>
</comment>
<gene>
    <name evidence="2" type="ORF">GON03_19160</name>
</gene>
<protein>
    <submittedName>
        <fullName evidence="2">Uncharacterized protein</fullName>
    </submittedName>
</protein>
<dbReference type="Proteomes" id="UP000473525">
    <property type="component" value="Unassembled WGS sequence"/>
</dbReference>
<evidence type="ECO:0000313" key="3">
    <source>
        <dbReference type="Proteomes" id="UP000473525"/>
    </source>
</evidence>
<dbReference type="RefSeq" id="WP_157346104.1">
    <property type="nucleotide sequence ID" value="NZ_WSEK01000005.1"/>
</dbReference>
<evidence type="ECO:0000256" key="1">
    <source>
        <dbReference type="SAM" id="Phobius"/>
    </source>
</evidence>
<dbReference type="EMBL" id="WSEK01000005">
    <property type="protein sequence ID" value="MVQ51306.1"/>
    <property type="molecule type" value="Genomic_DNA"/>
</dbReference>
<accession>A0A6L6XY18</accession>
<name>A0A6L6XY18_9ACTN</name>
<keyword evidence="3" id="KW-1185">Reference proteome</keyword>
<keyword evidence="1" id="KW-0812">Transmembrane</keyword>
<dbReference type="AlphaFoldDB" id="A0A6L6XY18"/>
<evidence type="ECO:0000313" key="2">
    <source>
        <dbReference type="EMBL" id="MVQ51306.1"/>
    </source>
</evidence>
<proteinExistence type="predicted"/>